<feature type="compositionally biased region" description="Polar residues" evidence="9">
    <location>
        <begin position="1023"/>
        <end position="1046"/>
    </location>
</feature>
<evidence type="ECO:0000256" key="1">
    <source>
        <dbReference type="ARBA" id="ARBA00004123"/>
    </source>
</evidence>
<name>A0A8S3WUN8_PARAO</name>
<protein>
    <submittedName>
        <fullName evidence="12">(apollo) hypothetical protein</fullName>
    </submittedName>
</protein>
<keyword evidence="6" id="KW-0067">ATP-binding</keyword>
<evidence type="ECO:0000256" key="5">
    <source>
        <dbReference type="ARBA" id="ARBA00022806"/>
    </source>
</evidence>
<dbReference type="GO" id="GO:0005524">
    <property type="term" value="F:ATP binding"/>
    <property type="evidence" value="ECO:0007669"/>
    <property type="project" value="UniProtKB-KW"/>
</dbReference>
<comment type="subcellular location">
    <subcellularLocation>
        <location evidence="1">Nucleus</location>
    </subcellularLocation>
</comment>
<evidence type="ECO:0000256" key="3">
    <source>
        <dbReference type="ARBA" id="ARBA00022741"/>
    </source>
</evidence>
<feature type="compositionally biased region" description="Low complexity" evidence="9">
    <location>
        <begin position="1275"/>
        <end position="1284"/>
    </location>
</feature>
<dbReference type="InterPro" id="IPR049730">
    <property type="entry name" value="SNF2/RAD54-like_C"/>
</dbReference>
<dbReference type="InterPro" id="IPR001650">
    <property type="entry name" value="Helicase_C-like"/>
</dbReference>
<feature type="compositionally biased region" description="Low complexity" evidence="9">
    <location>
        <begin position="977"/>
        <end position="986"/>
    </location>
</feature>
<dbReference type="InterPro" id="IPR000330">
    <property type="entry name" value="SNF2_N"/>
</dbReference>
<dbReference type="SMART" id="SM00487">
    <property type="entry name" value="DEXDc"/>
    <property type="match status" value="1"/>
</dbReference>
<keyword evidence="3" id="KW-0547">Nucleotide-binding</keyword>
<feature type="compositionally biased region" description="Basic and acidic residues" evidence="9">
    <location>
        <begin position="912"/>
        <end position="924"/>
    </location>
</feature>
<keyword evidence="7" id="KW-0238">DNA-binding</keyword>
<comment type="similarity">
    <text evidence="2">Belongs to the SNF2/RAD54 helicase family.</text>
</comment>
<dbReference type="PANTHER" id="PTHR45797">
    <property type="entry name" value="RAD54-LIKE"/>
    <property type="match status" value="1"/>
</dbReference>
<dbReference type="InterPro" id="IPR014001">
    <property type="entry name" value="Helicase_ATP-bd"/>
</dbReference>
<dbReference type="GO" id="GO:0005634">
    <property type="term" value="C:nucleus"/>
    <property type="evidence" value="ECO:0007669"/>
    <property type="project" value="UniProtKB-SubCell"/>
</dbReference>
<evidence type="ECO:0000313" key="13">
    <source>
        <dbReference type="Proteomes" id="UP000691718"/>
    </source>
</evidence>
<dbReference type="GO" id="GO:0004386">
    <property type="term" value="F:helicase activity"/>
    <property type="evidence" value="ECO:0007669"/>
    <property type="project" value="UniProtKB-KW"/>
</dbReference>
<dbReference type="GO" id="GO:0003677">
    <property type="term" value="F:DNA binding"/>
    <property type="evidence" value="ECO:0007669"/>
    <property type="project" value="UniProtKB-KW"/>
</dbReference>
<keyword evidence="8" id="KW-0539">Nucleus</keyword>
<reference evidence="12" key="1">
    <citation type="submission" date="2021-04" db="EMBL/GenBank/DDBJ databases">
        <authorList>
            <person name="Tunstrom K."/>
        </authorList>
    </citation>
    <scope>NUCLEOTIDE SEQUENCE</scope>
</reference>
<feature type="region of interest" description="Disordered" evidence="9">
    <location>
        <begin position="720"/>
        <end position="753"/>
    </location>
</feature>
<keyword evidence="5" id="KW-0347">Helicase</keyword>
<evidence type="ECO:0000259" key="10">
    <source>
        <dbReference type="PROSITE" id="PS51192"/>
    </source>
</evidence>
<feature type="region of interest" description="Disordered" evidence="9">
    <location>
        <begin position="910"/>
        <end position="986"/>
    </location>
</feature>
<gene>
    <name evidence="12" type="ORF">PAPOLLO_LOCUS10727</name>
</gene>
<feature type="region of interest" description="Disordered" evidence="9">
    <location>
        <begin position="1"/>
        <end position="31"/>
    </location>
</feature>
<dbReference type="PROSITE" id="PS51192">
    <property type="entry name" value="HELICASE_ATP_BIND_1"/>
    <property type="match status" value="1"/>
</dbReference>
<comment type="caution">
    <text evidence="12">The sequence shown here is derived from an EMBL/GenBank/DDBJ whole genome shotgun (WGS) entry which is preliminary data.</text>
</comment>
<evidence type="ECO:0000256" key="9">
    <source>
        <dbReference type="SAM" id="MobiDB-lite"/>
    </source>
</evidence>
<feature type="domain" description="Helicase ATP-binding" evidence="10">
    <location>
        <begin position="139"/>
        <end position="336"/>
    </location>
</feature>
<feature type="domain" description="Helicase C-terminal" evidence="11">
    <location>
        <begin position="514"/>
        <end position="670"/>
    </location>
</feature>
<keyword evidence="4" id="KW-0378">Hydrolase</keyword>
<accession>A0A8S3WUN8</accession>
<feature type="region of interest" description="Disordered" evidence="9">
    <location>
        <begin position="1022"/>
        <end position="1051"/>
    </location>
</feature>
<dbReference type="PANTHER" id="PTHR45797:SF3">
    <property type="entry name" value="TRANSCRIPTIONAL REGULATOR ATRX HOMOLOG"/>
    <property type="match status" value="1"/>
</dbReference>
<dbReference type="PROSITE" id="PS51194">
    <property type="entry name" value="HELICASE_CTER"/>
    <property type="match status" value="1"/>
</dbReference>
<feature type="compositionally biased region" description="Polar residues" evidence="9">
    <location>
        <begin position="1321"/>
        <end position="1344"/>
    </location>
</feature>
<evidence type="ECO:0000256" key="8">
    <source>
        <dbReference type="ARBA" id="ARBA00023242"/>
    </source>
</evidence>
<dbReference type="Proteomes" id="UP000691718">
    <property type="component" value="Unassembled WGS sequence"/>
</dbReference>
<feature type="compositionally biased region" description="Polar residues" evidence="9">
    <location>
        <begin position="725"/>
        <end position="748"/>
    </location>
</feature>
<evidence type="ECO:0000256" key="4">
    <source>
        <dbReference type="ARBA" id="ARBA00022801"/>
    </source>
</evidence>
<feature type="compositionally biased region" description="Polar residues" evidence="9">
    <location>
        <begin position="1150"/>
        <end position="1161"/>
    </location>
</feature>
<dbReference type="GO" id="GO:0016887">
    <property type="term" value="F:ATP hydrolysis activity"/>
    <property type="evidence" value="ECO:0007669"/>
    <property type="project" value="InterPro"/>
</dbReference>
<feature type="region of interest" description="Disordered" evidence="9">
    <location>
        <begin position="1150"/>
        <end position="1172"/>
    </location>
</feature>
<dbReference type="OrthoDB" id="2020972at2759"/>
<feature type="compositionally biased region" description="Basic and acidic residues" evidence="9">
    <location>
        <begin position="1210"/>
        <end position="1222"/>
    </location>
</feature>
<dbReference type="EMBL" id="CAJQZP010000774">
    <property type="protein sequence ID" value="CAG4983900.1"/>
    <property type="molecule type" value="Genomic_DNA"/>
</dbReference>
<sequence>MEKKQEDSSVLSRGLFGESSDGSPLSRKKFSHAYGKRRRSIRKVIDKKSLDIDTIVIANTEEFERKRRLIKRQTRLRELLGEDGLNVLVINDEVCLEYNFEGLCPVVTVHPFFTKVMKVHQYEGVKFMWDACFESLAMIEAGHPGGGCILAHCPGLGKTLQVLALLHTVLTHPRVGMQRVLVCCPLSTVLTWVDEIHKWIGPVTNKLKSRNLKRRMQVFELSKRKKNYERACQLEDWYKGGGILIIGYELFCNLSALDPVLDGICPTIVNKIRLALLDPGPDIIVCDEGHLLKDDSSVLAVAMNRVTTKRRIVLTGTQIQNNPKEYYCMVNFIKPYLLGSYSEYSYRFEIPIMNGQHRDSREEDIKLMKTRTQVLNKLLEGCLQRQEASVLYPYLPEKHEYTYFIPLTKCQSDLCKHYLTHYTKFGEQRTMRDFHILQKIWTHPQVLHNFHMKSWKDNIRKLKKIVDNLANGDLTATEKIKPAQTEAWWLQYLEGGKLLDSLESSNKLLAVFRILDDCLVRGDKVLLFSTSLFTMDTLEYFLGRTKNWSLGREYYRLDGSVPAEVRQKRCRDFNADSNQITKLFLISTPAGSLGLNMTAANHVIILDTSWNPAHDIQSIFRVYRLGQKKACYIYRLVALGTMEQTIYERAVTKQAVVDEQQIVRHLNKDELTELYKIGSSTNSSSQQSTMAPAVCIISDDDEHFLVSDEDSVYLTNEPFPLGSEKSPTQKKFSQNNEVVSDTPSISTPRTPPVTRISLENKANTPNNEATIINPDVYLDYHHIDHINEQVPIKDTTVTNTTVGPHTICLDSDEEDPVRHETAKGTVTNPATNIKITQLPVSVTTMASNVVPLQSPSTLNTPVSGTPEVPNFAPDNRIEILLDELQQIEERKKTSDSDDLVMISDDSTSCAEFKTDTSRKNEKGTKIKLLSPKPVKKKIQKMAQYPPAEDKKKSSTSSSPPKLQTSIPEGVPVELIGSSTNSSSQQSTMAPAVCIISDDDEHFLVSDEDSVYLINEPFPLGSEKSPTQKNFSQNNEVVSDTPSISTPRTPPVTRISLENKANTPNNEATIINPDVYLDYHHIDHINEQVPIKDTTVTNTTVGPHTICLDSDEEDPVRHETAKGTVTNPATNIKITQLPVSVTTMASNVVPLQSPSTLNTPVSGTPEVPNFAPDNRSEILLDELQQIEERKKTSDSDDLVMISDDSTSCAEFKTDTSRKNEKGTKIKLLSPKPVKKKIQKMAQYPPAEDKKKSSTSSSPPKLQTSIPEGVPVELIGSSTNSSSQQSTMAPAVCIISDDDEHFLVSDEDSVYLINEPSPLGSEKSPTQKKFSQNNEVVSDTPSISTPRTPPVTRISLENKANTPNNEATIINPDVYLDYHHIDHINEQVPIKDTTVTNTTVGPHTICLDSDEEDPVRHDG</sequence>
<feature type="region of interest" description="Disordered" evidence="9">
    <location>
        <begin position="1208"/>
        <end position="1284"/>
    </location>
</feature>
<evidence type="ECO:0000313" key="12">
    <source>
        <dbReference type="EMBL" id="CAG4983900.1"/>
    </source>
</evidence>
<dbReference type="Pfam" id="PF00176">
    <property type="entry name" value="SNF2-rel_dom"/>
    <property type="match status" value="1"/>
</dbReference>
<evidence type="ECO:0000256" key="7">
    <source>
        <dbReference type="ARBA" id="ARBA00023125"/>
    </source>
</evidence>
<evidence type="ECO:0000256" key="6">
    <source>
        <dbReference type="ARBA" id="ARBA00022840"/>
    </source>
</evidence>
<dbReference type="CDD" id="cd18793">
    <property type="entry name" value="SF2_C_SNF"/>
    <property type="match status" value="1"/>
</dbReference>
<feature type="region of interest" description="Disordered" evidence="9">
    <location>
        <begin position="1315"/>
        <end position="1349"/>
    </location>
</feature>
<keyword evidence="13" id="KW-1185">Reference proteome</keyword>
<proteinExistence type="inferred from homology"/>
<organism evidence="12 13">
    <name type="scientific">Parnassius apollo</name>
    <name type="common">Apollo butterfly</name>
    <name type="synonym">Papilio apollo</name>
    <dbReference type="NCBI Taxonomy" id="110799"/>
    <lineage>
        <taxon>Eukaryota</taxon>
        <taxon>Metazoa</taxon>
        <taxon>Ecdysozoa</taxon>
        <taxon>Arthropoda</taxon>
        <taxon>Hexapoda</taxon>
        <taxon>Insecta</taxon>
        <taxon>Pterygota</taxon>
        <taxon>Neoptera</taxon>
        <taxon>Endopterygota</taxon>
        <taxon>Lepidoptera</taxon>
        <taxon>Glossata</taxon>
        <taxon>Ditrysia</taxon>
        <taxon>Papilionoidea</taxon>
        <taxon>Papilionidae</taxon>
        <taxon>Parnassiinae</taxon>
        <taxon>Parnassini</taxon>
        <taxon>Parnassius</taxon>
        <taxon>Parnassius</taxon>
    </lineage>
</organism>
<evidence type="ECO:0000259" key="11">
    <source>
        <dbReference type="PROSITE" id="PS51194"/>
    </source>
</evidence>
<evidence type="ECO:0000256" key="2">
    <source>
        <dbReference type="ARBA" id="ARBA00007025"/>
    </source>
</evidence>
<dbReference type="InterPro" id="IPR044574">
    <property type="entry name" value="ARIP4-like"/>
</dbReference>
<dbReference type="Pfam" id="PF00271">
    <property type="entry name" value="Helicase_C"/>
    <property type="match status" value="1"/>
</dbReference>
<dbReference type="SMART" id="SM00490">
    <property type="entry name" value="HELICc"/>
    <property type="match status" value="1"/>
</dbReference>